<keyword evidence="1" id="KW-0812">Transmembrane</keyword>
<feature type="transmembrane region" description="Helical" evidence="1">
    <location>
        <begin position="121"/>
        <end position="142"/>
    </location>
</feature>
<keyword evidence="1" id="KW-0472">Membrane</keyword>
<feature type="transmembrane region" description="Helical" evidence="1">
    <location>
        <begin position="7"/>
        <end position="25"/>
    </location>
</feature>
<dbReference type="InterPro" id="IPR009936">
    <property type="entry name" value="DUF1468"/>
</dbReference>
<evidence type="ECO:0000313" key="4">
    <source>
        <dbReference type="Proteomes" id="UP000782312"/>
    </source>
</evidence>
<feature type="transmembrane region" description="Helical" evidence="1">
    <location>
        <begin position="37"/>
        <end position="59"/>
    </location>
</feature>
<evidence type="ECO:0000256" key="1">
    <source>
        <dbReference type="SAM" id="Phobius"/>
    </source>
</evidence>
<name>A0A932HZS0_UNCTE</name>
<sequence length="152" mass="16841">MSRDGAAGLALLGGSLILLWATLHLPRSPLVPIGPEFYPRILLSVTAGLSALLFVSDLLRRRPRAAAQEGHYRKVILSFLIFGVYVFTLSPLGYRTATFLFMLVLQAVLDPPEDWGKRARILGIALGTTAVTYYTFEIYLFVLLPRGWVTGF</sequence>
<keyword evidence="1" id="KW-1133">Transmembrane helix</keyword>
<dbReference type="Pfam" id="PF07331">
    <property type="entry name" value="TctB"/>
    <property type="match status" value="1"/>
</dbReference>
<dbReference type="EMBL" id="JACPUR010000013">
    <property type="protein sequence ID" value="MBI3126786.1"/>
    <property type="molecule type" value="Genomic_DNA"/>
</dbReference>
<proteinExistence type="predicted"/>
<dbReference type="Proteomes" id="UP000782312">
    <property type="component" value="Unassembled WGS sequence"/>
</dbReference>
<protein>
    <submittedName>
        <fullName evidence="3">Tripartite tricarboxylate transporter TctB family protein</fullName>
    </submittedName>
</protein>
<gene>
    <name evidence="3" type="ORF">HYZ11_04190</name>
</gene>
<organism evidence="3 4">
    <name type="scientific">Tectimicrobiota bacterium</name>
    <dbReference type="NCBI Taxonomy" id="2528274"/>
    <lineage>
        <taxon>Bacteria</taxon>
        <taxon>Pseudomonadati</taxon>
        <taxon>Nitrospinota/Tectimicrobiota group</taxon>
        <taxon>Candidatus Tectimicrobiota</taxon>
    </lineage>
</organism>
<feature type="domain" description="DUF1468" evidence="2">
    <location>
        <begin position="7"/>
        <end position="145"/>
    </location>
</feature>
<reference evidence="3" key="1">
    <citation type="submission" date="2020-07" db="EMBL/GenBank/DDBJ databases">
        <title>Huge and variable diversity of episymbiotic CPR bacteria and DPANN archaea in groundwater ecosystems.</title>
        <authorList>
            <person name="He C.Y."/>
            <person name="Keren R."/>
            <person name="Whittaker M."/>
            <person name="Farag I.F."/>
            <person name="Doudna J."/>
            <person name="Cate J.H.D."/>
            <person name="Banfield J.F."/>
        </authorList>
    </citation>
    <scope>NUCLEOTIDE SEQUENCE</scope>
    <source>
        <strain evidence="3">NC_groundwater_763_Ag_S-0.2um_68_21</strain>
    </source>
</reference>
<accession>A0A932HZS0</accession>
<comment type="caution">
    <text evidence="3">The sequence shown here is derived from an EMBL/GenBank/DDBJ whole genome shotgun (WGS) entry which is preliminary data.</text>
</comment>
<evidence type="ECO:0000259" key="2">
    <source>
        <dbReference type="Pfam" id="PF07331"/>
    </source>
</evidence>
<dbReference type="AlphaFoldDB" id="A0A932HZS0"/>
<evidence type="ECO:0000313" key="3">
    <source>
        <dbReference type="EMBL" id="MBI3126786.1"/>
    </source>
</evidence>